<feature type="region of interest" description="Disordered" evidence="1">
    <location>
        <begin position="306"/>
        <end position="326"/>
    </location>
</feature>
<gene>
    <name evidence="2" type="ORF">Tci_689602</name>
</gene>
<reference evidence="2" key="1">
    <citation type="journal article" date="2019" name="Sci. Rep.">
        <title>Draft genome of Tanacetum cinerariifolium, the natural source of mosquito coil.</title>
        <authorList>
            <person name="Yamashiro T."/>
            <person name="Shiraishi A."/>
            <person name="Satake H."/>
            <person name="Nakayama K."/>
        </authorList>
    </citation>
    <scope>NUCLEOTIDE SEQUENCE</scope>
</reference>
<proteinExistence type="predicted"/>
<dbReference type="AlphaFoldDB" id="A0A699L3P3"/>
<evidence type="ECO:0000256" key="1">
    <source>
        <dbReference type="SAM" id="MobiDB-lite"/>
    </source>
</evidence>
<comment type="caution">
    <text evidence="2">The sequence shown here is derived from an EMBL/GenBank/DDBJ whole genome shotgun (WGS) entry which is preliminary data.</text>
</comment>
<dbReference type="EMBL" id="BKCJ010568620">
    <property type="protein sequence ID" value="GFB17631.1"/>
    <property type="molecule type" value="Genomic_DNA"/>
</dbReference>
<feature type="non-terminal residue" evidence="2">
    <location>
        <position position="1"/>
    </location>
</feature>
<feature type="compositionally biased region" description="Polar residues" evidence="1">
    <location>
        <begin position="314"/>
        <end position="326"/>
    </location>
</feature>
<feature type="region of interest" description="Disordered" evidence="1">
    <location>
        <begin position="213"/>
        <end position="236"/>
    </location>
</feature>
<sequence>ITPVLSTEEPVDSLSMGDEHLDTIPATESDEFIKSSVENLILIPSESEGIPEHMCDVPFHDNSPPLDVSKDQIQDFFESNEEFSSTDDDSFSIDNIDYVEASPPDSELVSSEVMEIVIPEVGGIKASNDNPIPFYDPIISGTPLNLTPSGENDFFLEGDMLLFEAFLNDDHSSDFKTKSSSTSLNSLLEETNNFDNSLPEFTTFSKVLFDANNESDSSDDQSCSDEDVLEKNVSKPLSEEEIIPMKSLRTHDSSLPISSKIDSLLDEFVGELTLLKLISAGIDEADCDFEEDIRLIEKLLYDNSSPRPPEEFVSANSDAESESFSPSPILVKDSDSLIEEIDLFCTSNYPMLPGIEDKDYDSERDILIPKDLPSNNTFSFA</sequence>
<feature type="compositionally biased region" description="Acidic residues" evidence="1">
    <location>
        <begin position="216"/>
        <end position="228"/>
    </location>
</feature>
<evidence type="ECO:0000313" key="2">
    <source>
        <dbReference type="EMBL" id="GFB17631.1"/>
    </source>
</evidence>
<accession>A0A699L3P3</accession>
<protein>
    <recommendedName>
        <fullName evidence="3">Reverse transcriptase domain-containing protein</fullName>
    </recommendedName>
</protein>
<name>A0A699L3P3_TANCI</name>
<evidence type="ECO:0008006" key="3">
    <source>
        <dbReference type="Google" id="ProtNLM"/>
    </source>
</evidence>
<organism evidence="2">
    <name type="scientific">Tanacetum cinerariifolium</name>
    <name type="common">Dalmatian daisy</name>
    <name type="synonym">Chrysanthemum cinerariifolium</name>
    <dbReference type="NCBI Taxonomy" id="118510"/>
    <lineage>
        <taxon>Eukaryota</taxon>
        <taxon>Viridiplantae</taxon>
        <taxon>Streptophyta</taxon>
        <taxon>Embryophyta</taxon>
        <taxon>Tracheophyta</taxon>
        <taxon>Spermatophyta</taxon>
        <taxon>Magnoliopsida</taxon>
        <taxon>eudicotyledons</taxon>
        <taxon>Gunneridae</taxon>
        <taxon>Pentapetalae</taxon>
        <taxon>asterids</taxon>
        <taxon>campanulids</taxon>
        <taxon>Asterales</taxon>
        <taxon>Asteraceae</taxon>
        <taxon>Asteroideae</taxon>
        <taxon>Anthemideae</taxon>
        <taxon>Anthemidinae</taxon>
        <taxon>Tanacetum</taxon>
    </lineage>
</organism>